<proteinExistence type="predicted"/>
<protein>
    <submittedName>
        <fullName evidence="2">Uncharacterized protein</fullName>
    </submittedName>
</protein>
<gene>
    <name evidence="2" type="ORF">EGD98_13010</name>
</gene>
<reference evidence="2" key="1">
    <citation type="submission" date="2021-06" db="EMBL/GenBank/DDBJ databases">
        <title>Halomicroarcula sp. F24A a new haloarchaeum isolated from saline soil.</title>
        <authorList>
            <person name="Duran-Viseras A."/>
            <person name="Sanchez-Porro C."/>
            <person name="Ventosa A."/>
        </authorList>
    </citation>
    <scope>NUCLEOTIDE SEQUENCE</scope>
    <source>
        <strain evidence="2">F24A</strain>
    </source>
</reference>
<organism evidence="2 3">
    <name type="scientific">Haloarcula salinisoli</name>
    <dbReference type="NCBI Taxonomy" id="2487746"/>
    <lineage>
        <taxon>Archaea</taxon>
        <taxon>Methanobacteriati</taxon>
        <taxon>Methanobacteriota</taxon>
        <taxon>Stenosarchaea group</taxon>
        <taxon>Halobacteria</taxon>
        <taxon>Halobacteriales</taxon>
        <taxon>Haloarculaceae</taxon>
        <taxon>Haloarcula</taxon>
    </lineage>
</organism>
<keyword evidence="3" id="KW-1185">Reference proteome</keyword>
<dbReference type="EMBL" id="RKLQ01000002">
    <property type="protein sequence ID" value="MBX0304588.1"/>
    <property type="molecule type" value="Genomic_DNA"/>
</dbReference>
<feature type="transmembrane region" description="Helical" evidence="1">
    <location>
        <begin position="7"/>
        <end position="27"/>
    </location>
</feature>
<feature type="transmembrane region" description="Helical" evidence="1">
    <location>
        <begin position="47"/>
        <end position="68"/>
    </location>
</feature>
<evidence type="ECO:0000256" key="1">
    <source>
        <dbReference type="SAM" id="Phobius"/>
    </source>
</evidence>
<dbReference type="RefSeq" id="WP_220588800.1">
    <property type="nucleotide sequence ID" value="NZ_RKLQ01000002.1"/>
</dbReference>
<name>A0A8J8CBN7_9EURY</name>
<comment type="caution">
    <text evidence="2">The sequence shown here is derived from an EMBL/GenBank/DDBJ whole genome shotgun (WGS) entry which is preliminary data.</text>
</comment>
<keyword evidence="1" id="KW-0812">Transmembrane</keyword>
<evidence type="ECO:0000313" key="3">
    <source>
        <dbReference type="Proteomes" id="UP000783863"/>
    </source>
</evidence>
<dbReference type="Proteomes" id="UP000783863">
    <property type="component" value="Unassembled WGS sequence"/>
</dbReference>
<keyword evidence="1" id="KW-1133">Transmembrane helix</keyword>
<keyword evidence="1" id="KW-0472">Membrane</keyword>
<sequence length="78" mass="8712">MDRRVLFDALLVVVGGLLAYTETFGFADPRATLRQILAILANLDVRVYLVLSGLFGIAFVGYLVVYLPQKDARTIRPR</sequence>
<dbReference type="AlphaFoldDB" id="A0A8J8CBN7"/>
<evidence type="ECO:0000313" key="2">
    <source>
        <dbReference type="EMBL" id="MBX0304588.1"/>
    </source>
</evidence>
<accession>A0A8J8CBN7</accession>